<organism evidence="2">
    <name type="scientific">Klebsiella pneumoniae</name>
    <dbReference type="NCBI Taxonomy" id="573"/>
    <lineage>
        <taxon>Bacteria</taxon>
        <taxon>Pseudomonadati</taxon>
        <taxon>Pseudomonadota</taxon>
        <taxon>Gammaproteobacteria</taxon>
        <taxon>Enterobacterales</taxon>
        <taxon>Enterobacteriaceae</taxon>
        <taxon>Klebsiella/Raoultella group</taxon>
        <taxon>Klebsiella</taxon>
        <taxon>Klebsiella pneumoniae complex</taxon>
    </lineage>
</organism>
<reference evidence="2" key="1">
    <citation type="submission" date="2020-01" db="EMBL/GenBank/DDBJ databases">
        <authorList>
            <person name="Qin S."/>
        </authorList>
    </citation>
    <scope>NUCLEOTIDE SEQUENCE</scope>
    <source>
        <strain evidence="2">CVir17-16-YZ6g</strain>
        <plasmid evidence="2">p17-15-vir-like</plasmid>
    </source>
</reference>
<name>A0A8B0SNN1_KLEPN</name>
<evidence type="ECO:0000313" key="2">
    <source>
        <dbReference type="EMBL" id="QTX13873.1"/>
    </source>
</evidence>
<dbReference type="AlphaFoldDB" id="A0A8B0SNN1"/>
<keyword evidence="1" id="KW-0175">Coiled coil</keyword>
<keyword evidence="2" id="KW-0614">Plasmid</keyword>
<proteinExistence type="predicted"/>
<sequence>MQWQREQGQLRSEALERENRAMKNAKDFLTGQGYVLCIRIVHLITT</sequence>
<accession>A0A8B0SNN1</accession>
<evidence type="ECO:0000256" key="1">
    <source>
        <dbReference type="SAM" id="Coils"/>
    </source>
</evidence>
<feature type="coiled-coil region" evidence="1">
    <location>
        <begin position="5"/>
        <end position="32"/>
    </location>
</feature>
<protein>
    <submittedName>
        <fullName evidence="2">Uncharacterized protein</fullName>
    </submittedName>
</protein>
<geneLocation type="plasmid" evidence="2">
    <name>p17-15-vir-like</name>
</geneLocation>
<dbReference type="EMBL" id="MN956836">
    <property type="protein sequence ID" value="QTX13873.1"/>
    <property type="molecule type" value="Genomic_DNA"/>
</dbReference>